<dbReference type="GO" id="GO:0004386">
    <property type="term" value="F:helicase activity"/>
    <property type="evidence" value="ECO:0007669"/>
    <property type="project" value="UniProtKB-KW"/>
</dbReference>
<keyword evidence="7" id="KW-0498">Mitosis</keyword>
<evidence type="ECO:0000259" key="19">
    <source>
        <dbReference type="PROSITE" id="PS51192"/>
    </source>
</evidence>
<evidence type="ECO:0000256" key="6">
    <source>
        <dbReference type="ARBA" id="ARBA00022741"/>
    </source>
</evidence>
<feature type="domain" description="Helicase C-terminal" evidence="20">
    <location>
        <begin position="600"/>
        <end position="750"/>
    </location>
</feature>
<keyword evidence="15" id="KW-0131">Cell cycle</keyword>
<keyword evidence="11" id="KW-0805">Transcription regulation</keyword>
<organism evidence="21 22">
    <name type="scientific">Heterocephalus glaber</name>
    <name type="common">Naked mole rat</name>
    <dbReference type="NCBI Taxonomy" id="10181"/>
    <lineage>
        <taxon>Eukaryota</taxon>
        <taxon>Metazoa</taxon>
        <taxon>Chordata</taxon>
        <taxon>Craniata</taxon>
        <taxon>Vertebrata</taxon>
        <taxon>Euteleostomi</taxon>
        <taxon>Mammalia</taxon>
        <taxon>Eutheria</taxon>
        <taxon>Euarchontoglires</taxon>
        <taxon>Glires</taxon>
        <taxon>Rodentia</taxon>
        <taxon>Hystricomorpha</taxon>
        <taxon>Bathyergidae</taxon>
        <taxon>Heterocephalus</taxon>
    </lineage>
</organism>
<dbReference type="Pfam" id="PF00176">
    <property type="entry name" value="SNF2-rel_dom"/>
    <property type="match status" value="1"/>
</dbReference>
<dbReference type="FunFam" id="3.40.50.10810:FF:000015">
    <property type="entry name" value="lymphoid-specific helicase isoform X1"/>
    <property type="match status" value="1"/>
</dbReference>
<dbReference type="AlphaFoldDB" id="A0AAX6NWN7"/>
<keyword evidence="21" id="KW-1185">Reference proteome</keyword>
<keyword evidence="4" id="KW-0597">Phosphoprotein</keyword>
<dbReference type="CTD" id="3070"/>
<evidence type="ECO:0000256" key="13">
    <source>
        <dbReference type="ARBA" id="ARBA00023163"/>
    </source>
</evidence>
<dbReference type="GO" id="GO:0005634">
    <property type="term" value="C:nucleus"/>
    <property type="evidence" value="ECO:0007669"/>
    <property type="project" value="UniProtKB-SubCell"/>
</dbReference>
<dbReference type="InterPro" id="IPR044753">
    <property type="entry name" value="HELLS_N"/>
</dbReference>
<protein>
    <recommendedName>
        <fullName evidence="17">Proliferation-associated SNF2-like protein</fullName>
    </recommendedName>
</protein>
<evidence type="ECO:0000256" key="2">
    <source>
        <dbReference type="ARBA" id="ARBA00007025"/>
    </source>
</evidence>
<accession>A0AAX6NWN7</accession>
<evidence type="ECO:0000256" key="15">
    <source>
        <dbReference type="ARBA" id="ARBA00023306"/>
    </source>
</evidence>
<comment type="function">
    <text evidence="16">Plays an essential role in normal development and survival. Involved in regulation of the expansion or survival of lymphoid cells. Required for de novo or maintenance DNA methylation. May control silencing of the imprinted CDKN1C gene through DNA methylation. May play a role in formation and organization of heterochromatin, implying a functional role in the regulation of transcription and mitosis.</text>
</comment>
<reference evidence="22" key="1">
    <citation type="submission" date="2025-08" db="UniProtKB">
        <authorList>
            <consortium name="RefSeq"/>
        </authorList>
    </citation>
    <scope>IDENTIFICATION</scope>
</reference>
<dbReference type="InterPro" id="IPR049730">
    <property type="entry name" value="SNF2/RAD54-like_C"/>
</dbReference>
<evidence type="ECO:0000256" key="16">
    <source>
        <dbReference type="ARBA" id="ARBA00053349"/>
    </source>
</evidence>
<keyword evidence="14" id="KW-0539">Nucleus</keyword>
<keyword evidence="12 18" id="KW-0175">Coiled coil</keyword>
<evidence type="ECO:0000313" key="22">
    <source>
        <dbReference type="RefSeq" id="XP_004838598.1"/>
    </source>
</evidence>
<dbReference type="CDD" id="cd18009">
    <property type="entry name" value="DEXHc_HELLS_SMARCA6"/>
    <property type="match status" value="1"/>
</dbReference>
<keyword evidence="10" id="KW-0067">ATP-binding</keyword>
<evidence type="ECO:0000256" key="8">
    <source>
        <dbReference type="ARBA" id="ARBA00022801"/>
    </source>
</evidence>
<dbReference type="GO" id="GO:0046651">
    <property type="term" value="P:lymphocyte proliferation"/>
    <property type="evidence" value="ECO:0007669"/>
    <property type="project" value="TreeGrafter"/>
</dbReference>
<evidence type="ECO:0000256" key="14">
    <source>
        <dbReference type="ARBA" id="ARBA00023242"/>
    </source>
</evidence>
<dbReference type="GO" id="GO:0044027">
    <property type="term" value="P:negative regulation of gene expression via chromosomal CpG island methylation"/>
    <property type="evidence" value="ECO:0007669"/>
    <property type="project" value="TreeGrafter"/>
</dbReference>
<dbReference type="CDD" id="cd18793">
    <property type="entry name" value="SF2_C_SNF"/>
    <property type="match status" value="1"/>
</dbReference>
<evidence type="ECO:0000256" key="18">
    <source>
        <dbReference type="SAM" id="Coils"/>
    </source>
</evidence>
<dbReference type="SUPFAM" id="SSF52540">
    <property type="entry name" value="P-loop containing nucleoside triphosphate hydrolases"/>
    <property type="match status" value="2"/>
</dbReference>
<keyword evidence="13" id="KW-0804">Transcription</keyword>
<dbReference type="KEGG" id="hgl:101707644"/>
<sequence length="835" mass="96598">MPAERPASSGPAEMVGQPETAVITPAMLEEEEQLEAAGLERERKMLEKARLSWDRESTEIQYRRLQHLLEKSNIYSKFLLTKMEQQQLEEQKKKERLERKKESLKVAKGKTSFDASEENLVMKKKRGREDESYNISEVMSKEEILSVAKKNKKENEDGSSSSTNICVEDLQKNKDSNTTIKDRLAQTVRQNTKFFFDPVRKCNGQPVPFQQPKLFTGGVMRWYQVEGMEWLRMLWENGINGILADEMGLGKTVQCIATIALMIQRGVPGPFLVCGPLSTLPNWIAEFRRFTPDIPTMLYHGSQQERRKLVKSINKQTGTLQIHPVVITSFEIAMRDRNALQHCFWKYLIVDEGHRIKNMKCRLIRELKRFNADNKLLLTGTPLQNNLSELWSLLNFLLPDVFDDLKSFESWFDITSLSETAEDIIAKEREQNVLHMLHQILTPFLLRRLKSDVALEVPPKREVVVYAPLSKKQEVFYTAIVNRTIANMFGSSEKETVELSPNGRPKRRTRKSINYSKIDDFPNELEKLISQIQPEVDRERPVVEVNIPIESEINLKLQNIMMLLRKCCNHAYLIEYPIDPVTQEFKIDEELVINSGKFLILDRMLPELKNRGHKVLLFSQMTRMLDILMDYCQLRNFNFSRLDGSMSYSEREKNMHDFNTDPDVFIFLVSTRAGGLGINLTAADTVIIYDSDWNPQSDLQAQDRCHRIGQTKPVVVYRLVTANTIDQKIVERAAAKRKLEKLIIHKNHFKGGQSGLNQSKNFLDPKELMELLKSRDYEREIKGSREKIISDKDLELLLDRSDLIDQMKASGPIKEKMGIFKILENSEDSNPECLF</sequence>
<keyword evidence="3" id="KW-0217">Developmental protein</keyword>
<gene>
    <name evidence="22" type="primary">Hells</name>
</gene>
<dbReference type="GO" id="GO:0005524">
    <property type="term" value="F:ATP binding"/>
    <property type="evidence" value="ECO:0007669"/>
    <property type="project" value="UniProtKB-KW"/>
</dbReference>
<comment type="subcellular location">
    <subcellularLocation>
        <location evidence="1">Nucleus</location>
    </subcellularLocation>
</comment>
<keyword evidence="6" id="KW-0547">Nucleotide-binding</keyword>
<dbReference type="GO" id="GO:0003682">
    <property type="term" value="F:chromatin binding"/>
    <property type="evidence" value="ECO:0007669"/>
    <property type="project" value="TreeGrafter"/>
</dbReference>
<feature type="domain" description="Helicase ATP-binding" evidence="19">
    <location>
        <begin position="232"/>
        <end position="400"/>
    </location>
</feature>
<keyword evidence="5" id="KW-0132">Cell division</keyword>
<evidence type="ECO:0000313" key="21">
    <source>
        <dbReference type="Proteomes" id="UP000694906"/>
    </source>
</evidence>
<dbReference type="Gene3D" id="3.40.50.300">
    <property type="entry name" value="P-loop containing nucleotide triphosphate hydrolases"/>
    <property type="match status" value="1"/>
</dbReference>
<dbReference type="GO" id="GO:0016787">
    <property type="term" value="F:hydrolase activity"/>
    <property type="evidence" value="ECO:0007669"/>
    <property type="project" value="UniProtKB-KW"/>
</dbReference>
<evidence type="ECO:0000256" key="5">
    <source>
        <dbReference type="ARBA" id="ARBA00022618"/>
    </source>
</evidence>
<dbReference type="GO" id="GO:0005721">
    <property type="term" value="C:pericentric heterochromatin"/>
    <property type="evidence" value="ECO:0007669"/>
    <property type="project" value="TreeGrafter"/>
</dbReference>
<keyword evidence="9 22" id="KW-0347">Helicase</keyword>
<comment type="similarity">
    <text evidence="2">Belongs to the SNF2/RAD54 helicase family.</text>
</comment>
<evidence type="ECO:0000256" key="3">
    <source>
        <dbReference type="ARBA" id="ARBA00022473"/>
    </source>
</evidence>
<dbReference type="PANTHER" id="PTHR47161">
    <property type="entry name" value="LYMPHOID-SPECIFIC HELICASE"/>
    <property type="match status" value="1"/>
</dbReference>
<dbReference type="InterPro" id="IPR000330">
    <property type="entry name" value="SNF2_N"/>
</dbReference>
<evidence type="ECO:0000256" key="9">
    <source>
        <dbReference type="ARBA" id="ARBA00022806"/>
    </source>
</evidence>
<keyword evidence="8" id="KW-0378">Hydrolase</keyword>
<dbReference type="InterPro" id="IPR038718">
    <property type="entry name" value="SNF2-like_sf"/>
</dbReference>
<evidence type="ECO:0000256" key="4">
    <source>
        <dbReference type="ARBA" id="ARBA00022553"/>
    </source>
</evidence>
<feature type="coiled-coil region" evidence="18">
    <location>
        <begin position="29"/>
        <end position="56"/>
    </location>
</feature>
<dbReference type="Pfam" id="PF00271">
    <property type="entry name" value="Helicase_C"/>
    <property type="match status" value="1"/>
</dbReference>
<dbReference type="GO" id="GO:0006346">
    <property type="term" value="P:DNA methylation-dependent constitutive heterochromatin formation"/>
    <property type="evidence" value="ECO:0007669"/>
    <property type="project" value="TreeGrafter"/>
</dbReference>
<dbReference type="PROSITE" id="PS51192">
    <property type="entry name" value="HELICASE_ATP_BIND_1"/>
    <property type="match status" value="1"/>
</dbReference>
<dbReference type="InterPro" id="IPR001650">
    <property type="entry name" value="Helicase_C-like"/>
</dbReference>
<evidence type="ECO:0000256" key="7">
    <source>
        <dbReference type="ARBA" id="ARBA00022776"/>
    </source>
</evidence>
<dbReference type="InterPro" id="IPR014001">
    <property type="entry name" value="Helicase_ATP-bd"/>
</dbReference>
<dbReference type="RefSeq" id="XP_004838598.1">
    <property type="nucleotide sequence ID" value="XM_004838541.3"/>
</dbReference>
<dbReference type="InterPro" id="IPR027417">
    <property type="entry name" value="P-loop_NTPase"/>
</dbReference>
<name>A0AAX6NWN7_HETGA</name>
<evidence type="ECO:0000256" key="12">
    <source>
        <dbReference type="ARBA" id="ARBA00023054"/>
    </source>
</evidence>
<dbReference type="SMART" id="SM00490">
    <property type="entry name" value="HELICc"/>
    <property type="match status" value="1"/>
</dbReference>
<dbReference type="GO" id="GO:0031508">
    <property type="term" value="P:pericentric heterochromatin formation"/>
    <property type="evidence" value="ECO:0007669"/>
    <property type="project" value="TreeGrafter"/>
</dbReference>
<dbReference type="GeneID" id="101707644"/>
<evidence type="ECO:0000256" key="17">
    <source>
        <dbReference type="ARBA" id="ARBA00081399"/>
    </source>
</evidence>
<dbReference type="SMART" id="SM00487">
    <property type="entry name" value="DEXDc"/>
    <property type="match status" value="1"/>
</dbReference>
<evidence type="ECO:0000256" key="10">
    <source>
        <dbReference type="ARBA" id="ARBA00022840"/>
    </source>
</evidence>
<dbReference type="FunFam" id="3.40.50.300:FF:000577">
    <property type="entry name" value="lymphoid-specific helicase isoform X1"/>
    <property type="match status" value="1"/>
</dbReference>
<dbReference type="Gene3D" id="3.40.50.10810">
    <property type="entry name" value="Tandem AAA-ATPase domain"/>
    <property type="match status" value="1"/>
</dbReference>
<dbReference type="Proteomes" id="UP000694906">
    <property type="component" value="Unplaced"/>
</dbReference>
<proteinExistence type="inferred from homology"/>
<dbReference type="GO" id="GO:0051301">
    <property type="term" value="P:cell division"/>
    <property type="evidence" value="ECO:0007669"/>
    <property type="project" value="UniProtKB-KW"/>
</dbReference>
<evidence type="ECO:0000259" key="20">
    <source>
        <dbReference type="PROSITE" id="PS51194"/>
    </source>
</evidence>
<evidence type="ECO:0000256" key="1">
    <source>
        <dbReference type="ARBA" id="ARBA00004123"/>
    </source>
</evidence>
<feature type="coiled-coil region" evidence="18">
    <location>
        <begin position="80"/>
        <end position="107"/>
    </location>
</feature>
<evidence type="ECO:0000256" key="11">
    <source>
        <dbReference type="ARBA" id="ARBA00023015"/>
    </source>
</evidence>
<dbReference type="PANTHER" id="PTHR47161:SF1">
    <property type="entry name" value="LYMPHOID-SPECIFIC HELICASE"/>
    <property type="match status" value="1"/>
</dbReference>
<dbReference type="PROSITE" id="PS51194">
    <property type="entry name" value="HELICASE_CTER"/>
    <property type="match status" value="1"/>
</dbReference>